<dbReference type="EMBL" id="LRVM01000002">
    <property type="protein sequence ID" value="KXL53556.1"/>
    <property type="molecule type" value="Genomic_DNA"/>
</dbReference>
<evidence type="ECO:0000256" key="2">
    <source>
        <dbReference type="SAM" id="Phobius"/>
    </source>
</evidence>
<keyword evidence="1" id="KW-0378">Hydrolase</keyword>
<dbReference type="PATRIC" id="fig|36847.3.peg.932"/>
<dbReference type="Proteomes" id="UP000070539">
    <property type="component" value="Unassembled WGS sequence"/>
</dbReference>
<keyword evidence="2" id="KW-0472">Membrane</keyword>
<feature type="transmembrane region" description="Helical" evidence="2">
    <location>
        <begin position="72"/>
        <end position="92"/>
    </location>
</feature>
<accession>A0A136WG68</accession>
<proteinExistence type="predicted"/>
<reference evidence="3 4" key="1">
    <citation type="submission" date="2016-01" db="EMBL/GenBank/DDBJ databases">
        <title>Genome sequence of Clostridium neopropionicum X4, DSM-3847.</title>
        <authorList>
            <person name="Poehlein A."/>
            <person name="Beck M.H."/>
            <person name="Bengelsdorf F.R."/>
            <person name="Daniel R."/>
            <person name="Duerre P."/>
        </authorList>
    </citation>
    <scope>NUCLEOTIDE SEQUENCE [LARGE SCALE GENOMIC DNA]</scope>
    <source>
        <strain evidence="3 4">DSM-3847</strain>
    </source>
</reference>
<evidence type="ECO:0000313" key="4">
    <source>
        <dbReference type="Proteomes" id="UP000070539"/>
    </source>
</evidence>
<dbReference type="STRING" id="36847.CLNEO_07820"/>
<dbReference type="OrthoDB" id="1726886at2"/>
<evidence type="ECO:0000313" key="3">
    <source>
        <dbReference type="EMBL" id="KXL53556.1"/>
    </source>
</evidence>
<protein>
    <recommendedName>
        <fullName evidence="5">PD-(D/E)XK nuclease superfamily protein</fullName>
    </recommendedName>
</protein>
<organism evidence="3 4">
    <name type="scientific">Anaerotignum neopropionicum</name>
    <dbReference type="NCBI Taxonomy" id="36847"/>
    <lineage>
        <taxon>Bacteria</taxon>
        <taxon>Bacillati</taxon>
        <taxon>Bacillota</taxon>
        <taxon>Clostridia</taxon>
        <taxon>Lachnospirales</taxon>
        <taxon>Anaerotignaceae</taxon>
        <taxon>Anaerotignum</taxon>
    </lineage>
</organism>
<evidence type="ECO:0000256" key="1">
    <source>
        <dbReference type="ARBA" id="ARBA00022801"/>
    </source>
</evidence>
<evidence type="ECO:0008006" key="5">
    <source>
        <dbReference type="Google" id="ProtNLM"/>
    </source>
</evidence>
<dbReference type="AlphaFoldDB" id="A0A136WG68"/>
<dbReference type="Gene3D" id="3.90.320.10">
    <property type="match status" value="1"/>
</dbReference>
<keyword evidence="2" id="KW-0812">Transmembrane</keyword>
<sequence>MERKTISAHEINKYSYCPYQWYYEKLYGRKELRRLYQERNEALSLQDGMTANFTKGLEYHSRNYRLLRLRSLVWKIGILLLIFAIVAGYFLFRSGASV</sequence>
<comment type="caution">
    <text evidence="3">The sequence shown here is derived from an EMBL/GenBank/DDBJ whole genome shotgun (WGS) entry which is preliminary data.</text>
</comment>
<keyword evidence="4" id="KW-1185">Reference proteome</keyword>
<name>A0A136WG68_9FIRM</name>
<keyword evidence="2" id="KW-1133">Transmembrane helix</keyword>
<dbReference type="RefSeq" id="WP_066084857.1">
    <property type="nucleotide sequence ID" value="NZ_LRVM01000002.1"/>
</dbReference>
<gene>
    <name evidence="3" type="ORF">CLNEO_07820</name>
</gene>
<dbReference type="GO" id="GO:0016787">
    <property type="term" value="F:hydrolase activity"/>
    <property type="evidence" value="ECO:0007669"/>
    <property type="project" value="UniProtKB-KW"/>
</dbReference>
<dbReference type="InterPro" id="IPR011604">
    <property type="entry name" value="PDDEXK-like_dom_sf"/>
</dbReference>